<organism evidence="1 2">
    <name type="scientific">Sphingobium xenophagum</name>
    <dbReference type="NCBI Taxonomy" id="121428"/>
    <lineage>
        <taxon>Bacteria</taxon>
        <taxon>Pseudomonadati</taxon>
        <taxon>Pseudomonadota</taxon>
        <taxon>Alphaproteobacteria</taxon>
        <taxon>Sphingomonadales</taxon>
        <taxon>Sphingomonadaceae</taxon>
        <taxon>Sphingobium</taxon>
    </lineage>
</organism>
<name>A0A401J8H4_SPHXE</name>
<accession>A0A401J8H4</accession>
<evidence type="ECO:0000313" key="1">
    <source>
        <dbReference type="EMBL" id="GBH32868.1"/>
    </source>
</evidence>
<dbReference type="EMBL" id="BBQY01000047">
    <property type="protein sequence ID" value="GBH32868.1"/>
    <property type="molecule type" value="Genomic_DNA"/>
</dbReference>
<gene>
    <name evidence="1" type="ORF">MBESOW_P4101</name>
</gene>
<evidence type="ECO:0000313" key="2">
    <source>
        <dbReference type="Proteomes" id="UP000290975"/>
    </source>
</evidence>
<dbReference type="Proteomes" id="UP000290975">
    <property type="component" value="Unassembled WGS sequence"/>
</dbReference>
<proteinExistence type="predicted"/>
<dbReference type="AlphaFoldDB" id="A0A401J8H4"/>
<keyword evidence="2" id="KW-1185">Reference proteome</keyword>
<protein>
    <submittedName>
        <fullName evidence="1">Uncharacterized protein</fullName>
    </submittedName>
</protein>
<comment type="caution">
    <text evidence="1">The sequence shown here is derived from an EMBL/GenBank/DDBJ whole genome shotgun (WGS) entry which is preliminary data.</text>
</comment>
<sequence length="137" mass="15177">MLIDISLQSRGFWLVAKQQPSIGRPSYLANGCFRGRGKDHACAIDRYDTGLRDAGDLNQICQILAVWRPMRIIDKGRTVGCAETANVLHIIDKAAAHVQDFQWSRALGVDGNQCLTIVVQRRICPAEDKGEMLAIGR</sequence>
<reference evidence="1 2" key="1">
    <citation type="submission" date="2014-12" db="EMBL/GenBank/DDBJ databases">
        <title>Whole genome sequencing of Sphingobium xenophagum OW59.</title>
        <authorList>
            <person name="Ohta Y."/>
            <person name="Nishi S."/>
            <person name="Hatada Y."/>
        </authorList>
    </citation>
    <scope>NUCLEOTIDE SEQUENCE [LARGE SCALE GENOMIC DNA]</scope>
    <source>
        <strain evidence="1 2">OW59</strain>
    </source>
</reference>